<evidence type="ECO:0000259" key="9">
    <source>
        <dbReference type="PROSITE" id="PS01124"/>
    </source>
</evidence>
<dbReference type="AlphaFoldDB" id="A0A316TV39"/>
<comment type="caution">
    <text evidence="10">The sequence shown here is derived from an EMBL/GenBank/DDBJ whole genome shotgun (WGS) entry which is preliminary data.</text>
</comment>
<dbReference type="InterPro" id="IPR018060">
    <property type="entry name" value="HTH_AraC"/>
</dbReference>
<dbReference type="SUPFAM" id="SSF53155">
    <property type="entry name" value="Methylated DNA-protein cysteine methyltransferase domain"/>
    <property type="match status" value="1"/>
</dbReference>
<keyword evidence="4" id="KW-0227">DNA damage</keyword>
<proteinExistence type="predicted"/>
<gene>
    <name evidence="10" type="ORF">DDZ15_01635</name>
</gene>
<dbReference type="InterPro" id="IPR036217">
    <property type="entry name" value="MethylDNA_cys_MeTrfase_DNAb"/>
</dbReference>
<dbReference type="RefSeq" id="WP_109644194.1">
    <property type="nucleotide sequence ID" value="NZ_QGGB01000002.1"/>
</dbReference>
<dbReference type="PROSITE" id="PS00374">
    <property type="entry name" value="MGMT"/>
    <property type="match status" value="1"/>
</dbReference>
<sequence length="284" mass="31689">MDRNYARIEKAIGYISNHYKKQPDLEEISRHINLSPYHFHRLFSEWAGVSPKKFLQLITIEHAKNVLHKGITLEQAADEVGFSSTSRLYDHFVKIEGMTPGEYRNGGAGLNICYSVQESPFGRVMIGSTDRGISQLVFENAFEELDPEPLIRDRFPNAQLSAKETNFHRKAAQVLNYEASGAELSEPVILHVKGTPFQLNIWRALLQIPAGSLATYSDIAKAVGKPSASRAAGSAIGKNPVACMIPCHRVIRSTGVFGQYHWGRARKTAMIGFEQARNCTDDQE</sequence>
<comment type="catalytic activity">
    <reaction evidence="1">
        <text>a 4-O-methyl-thymidine in DNA + L-cysteinyl-[protein] = a thymidine in DNA + S-methyl-L-cysteinyl-[protein]</text>
        <dbReference type="Rhea" id="RHEA:53428"/>
        <dbReference type="Rhea" id="RHEA-COMP:10131"/>
        <dbReference type="Rhea" id="RHEA-COMP:10132"/>
        <dbReference type="Rhea" id="RHEA-COMP:13555"/>
        <dbReference type="Rhea" id="RHEA-COMP:13556"/>
        <dbReference type="ChEBI" id="CHEBI:29950"/>
        <dbReference type="ChEBI" id="CHEBI:82612"/>
        <dbReference type="ChEBI" id="CHEBI:137386"/>
        <dbReference type="ChEBI" id="CHEBI:137387"/>
        <dbReference type="EC" id="2.1.1.63"/>
    </reaction>
</comment>
<dbReference type="InterPro" id="IPR036631">
    <property type="entry name" value="MGMT_N_sf"/>
</dbReference>
<dbReference type="InterPro" id="IPR009057">
    <property type="entry name" value="Homeodomain-like_sf"/>
</dbReference>
<dbReference type="Gene3D" id="1.10.10.10">
    <property type="entry name" value="Winged helix-like DNA-binding domain superfamily/Winged helix DNA-binding domain"/>
    <property type="match status" value="1"/>
</dbReference>
<dbReference type="CDD" id="cd06445">
    <property type="entry name" value="ATase"/>
    <property type="match status" value="1"/>
</dbReference>
<keyword evidence="6" id="KW-0804">Transcription</keyword>
<dbReference type="GO" id="GO:0032259">
    <property type="term" value="P:methylation"/>
    <property type="evidence" value="ECO:0007669"/>
    <property type="project" value="UniProtKB-KW"/>
</dbReference>
<dbReference type="SUPFAM" id="SSF46767">
    <property type="entry name" value="Methylated DNA-protein cysteine methyltransferase, C-terminal domain"/>
    <property type="match status" value="1"/>
</dbReference>
<protein>
    <submittedName>
        <fullName evidence="10">Cysteine methyltransferase</fullName>
    </submittedName>
</protein>
<dbReference type="GO" id="GO:0003908">
    <property type="term" value="F:methylated-DNA-[protein]-cysteine S-methyltransferase activity"/>
    <property type="evidence" value="ECO:0007669"/>
    <property type="project" value="UniProtKB-EC"/>
</dbReference>
<dbReference type="InterPro" id="IPR036388">
    <property type="entry name" value="WH-like_DNA-bd_sf"/>
</dbReference>
<keyword evidence="2 10" id="KW-0489">Methyltransferase</keyword>
<dbReference type="Gene3D" id="3.30.160.70">
    <property type="entry name" value="Methylated DNA-protein cysteine methyltransferase domain"/>
    <property type="match status" value="1"/>
</dbReference>
<accession>A0A316TV39</accession>
<dbReference type="PROSITE" id="PS01124">
    <property type="entry name" value="HTH_ARAC_FAMILY_2"/>
    <property type="match status" value="1"/>
</dbReference>
<evidence type="ECO:0000256" key="4">
    <source>
        <dbReference type="ARBA" id="ARBA00022763"/>
    </source>
</evidence>
<dbReference type="NCBIfam" id="TIGR00589">
    <property type="entry name" value="ogt"/>
    <property type="match status" value="1"/>
</dbReference>
<dbReference type="GO" id="GO:0043565">
    <property type="term" value="F:sequence-specific DNA binding"/>
    <property type="evidence" value="ECO:0007669"/>
    <property type="project" value="InterPro"/>
</dbReference>
<reference evidence="10 11" key="1">
    <citation type="submission" date="2018-05" db="EMBL/GenBank/DDBJ databases">
        <title>Rhodohalobacter halophilus gen. nov., sp. nov., a moderately halophilic member of the family Balneolaceae.</title>
        <authorList>
            <person name="Liu Z.-W."/>
        </authorList>
    </citation>
    <scope>NUCLEOTIDE SEQUENCE [LARGE SCALE GENOMIC DNA]</scope>
    <source>
        <strain evidence="10 11">8A47</strain>
    </source>
</reference>
<dbReference type="Pfam" id="PF01035">
    <property type="entry name" value="DNA_binding_1"/>
    <property type="match status" value="1"/>
</dbReference>
<dbReference type="SMART" id="SM00342">
    <property type="entry name" value="HTH_ARAC"/>
    <property type="match status" value="1"/>
</dbReference>
<organism evidence="10 11">
    <name type="scientific">Rhodohalobacter mucosus</name>
    <dbReference type="NCBI Taxonomy" id="2079485"/>
    <lineage>
        <taxon>Bacteria</taxon>
        <taxon>Pseudomonadati</taxon>
        <taxon>Balneolota</taxon>
        <taxon>Balneolia</taxon>
        <taxon>Balneolales</taxon>
        <taxon>Balneolaceae</taxon>
        <taxon>Rhodohalobacter</taxon>
    </lineage>
</organism>
<dbReference type="PANTHER" id="PTHR10815:SF13">
    <property type="entry name" value="METHYLATED-DNA--PROTEIN-CYSTEINE METHYLTRANSFERASE"/>
    <property type="match status" value="1"/>
</dbReference>
<dbReference type="PANTHER" id="PTHR10815">
    <property type="entry name" value="METHYLATED-DNA--PROTEIN-CYSTEINE METHYLTRANSFERASE"/>
    <property type="match status" value="1"/>
</dbReference>
<evidence type="ECO:0000256" key="5">
    <source>
        <dbReference type="ARBA" id="ARBA00023015"/>
    </source>
</evidence>
<dbReference type="OrthoDB" id="9802228at2"/>
<keyword evidence="3 10" id="KW-0808">Transferase</keyword>
<keyword evidence="7" id="KW-0234">DNA repair</keyword>
<evidence type="ECO:0000256" key="6">
    <source>
        <dbReference type="ARBA" id="ARBA00023163"/>
    </source>
</evidence>
<evidence type="ECO:0000256" key="2">
    <source>
        <dbReference type="ARBA" id="ARBA00022603"/>
    </source>
</evidence>
<dbReference type="InterPro" id="IPR014048">
    <property type="entry name" value="MethylDNA_cys_MeTrfase_DNA-bd"/>
</dbReference>
<dbReference type="Proteomes" id="UP000245533">
    <property type="component" value="Unassembled WGS sequence"/>
</dbReference>
<evidence type="ECO:0000256" key="8">
    <source>
        <dbReference type="ARBA" id="ARBA00049348"/>
    </source>
</evidence>
<evidence type="ECO:0000313" key="11">
    <source>
        <dbReference type="Proteomes" id="UP000245533"/>
    </source>
</evidence>
<dbReference type="Gene3D" id="1.10.10.60">
    <property type="entry name" value="Homeodomain-like"/>
    <property type="match status" value="2"/>
</dbReference>
<name>A0A316TV39_9BACT</name>
<comment type="catalytic activity">
    <reaction evidence="8">
        <text>a 6-O-methyl-2'-deoxyguanosine in DNA + L-cysteinyl-[protein] = S-methyl-L-cysteinyl-[protein] + a 2'-deoxyguanosine in DNA</text>
        <dbReference type="Rhea" id="RHEA:24000"/>
        <dbReference type="Rhea" id="RHEA-COMP:10131"/>
        <dbReference type="Rhea" id="RHEA-COMP:10132"/>
        <dbReference type="Rhea" id="RHEA-COMP:11367"/>
        <dbReference type="Rhea" id="RHEA-COMP:11368"/>
        <dbReference type="ChEBI" id="CHEBI:29950"/>
        <dbReference type="ChEBI" id="CHEBI:82612"/>
        <dbReference type="ChEBI" id="CHEBI:85445"/>
        <dbReference type="ChEBI" id="CHEBI:85448"/>
        <dbReference type="EC" id="2.1.1.63"/>
    </reaction>
</comment>
<dbReference type="Pfam" id="PF12833">
    <property type="entry name" value="HTH_18"/>
    <property type="match status" value="1"/>
</dbReference>
<dbReference type="SUPFAM" id="SSF46689">
    <property type="entry name" value="Homeodomain-like"/>
    <property type="match status" value="2"/>
</dbReference>
<evidence type="ECO:0000313" key="10">
    <source>
        <dbReference type="EMBL" id="PWN07748.1"/>
    </source>
</evidence>
<keyword evidence="11" id="KW-1185">Reference proteome</keyword>
<dbReference type="EMBL" id="QGGB01000002">
    <property type="protein sequence ID" value="PWN07748.1"/>
    <property type="molecule type" value="Genomic_DNA"/>
</dbReference>
<feature type="domain" description="HTH araC/xylS-type" evidence="9">
    <location>
        <begin position="9"/>
        <end position="106"/>
    </location>
</feature>
<keyword evidence="5" id="KW-0805">Transcription regulation</keyword>
<dbReference type="InterPro" id="IPR001497">
    <property type="entry name" value="MethylDNA_cys_MeTrfase_AS"/>
</dbReference>
<evidence type="ECO:0000256" key="3">
    <source>
        <dbReference type="ARBA" id="ARBA00022679"/>
    </source>
</evidence>
<dbReference type="GO" id="GO:0006281">
    <property type="term" value="P:DNA repair"/>
    <property type="evidence" value="ECO:0007669"/>
    <property type="project" value="UniProtKB-KW"/>
</dbReference>
<evidence type="ECO:0000256" key="7">
    <source>
        <dbReference type="ARBA" id="ARBA00023204"/>
    </source>
</evidence>
<evidence type="ECO:0000256" key="1">
    <source>
        <dbReference type="ARBA" id="ARBA00001286"/>
    </source>
</evidence>
<dbReference type="GO" id="GO:0003700">
    <property type="term" value="F:DNA-binding transcription factor activity"/>
    <property type="evidence" value="ECO:0007669"/>
    <property type="project" value="InterPro"/>
</dbReference>